<evidence type="ECO:0000313" key="2">
    <source>
        <dbReference type="EMBL" id="KAH7955281.1"/>
    </source>
</evidence>
<sequence length="114" mass="12251">MSSLVNLSELEKGILARMRAQNSDPYQVAPERHASTDDSGSDGSDGRPPTPPAARLENADWREASATVLGGTARADSMRALIGRRDVREVLATVRHCSAARVAWHAVMDARNAV</sequence>
<comment type="caution">
    <text evidence="2">The sequence shown here is derived from an EMBL/GenBank/DDBJ whole genome shotgun (WGS) entry which is preliminary data.</text>
</comment>
<protein>
    <submittedName>
        <fullName evidence="2">Uncharacterized protein</fullName>
    </submittedName>
</protein>
<gene>
    <name evidence="2" type="ORF">HPB52_000085</name>
</gene>
<dbReference type="Proteomes" id="UP000821837">
    <property type="component" value="Unassembled WGS sequence"/>
</dbReference>
<name>A0A9D4SVP8_RHISA</name>
<keyword evidence="3" id="KW-1185">Reference proteome</keyword>
<dbReference type="AlphaFoldDB" id="A0A9D4SVP8"/>
<dbReference type="EMBL" id="JABSTV010001250">
    <property type="protein sequence ID" value="KAH7955281.1"/>
    <property type="molecule type" value="Genomic_DNA"/>
</dbReference>
<reference evidence="2" key="2">
    <citation type="submission" date="2021-09" db="EMBL/GenBank/DDBJ databases">
        <authorList>
            <person name="Jia N."/>
            <person name="Wang J."/>
            <person name="Shi W."/>
            <person name="Du L."/>
            <person name="Sun Y."/>
            <person name="Zhan W."/>
            <person name="Jiang J."/>
            <person name="Wang Q."/>
            <person name="Zhang B."/>
            <person name="Ji P."/>
            <person name="Sakyi L.B."/>
            <person name="Cui X."/>
            <person name="Yuan T."/>
            <person name="Jiang B."/>
            <person name="Yang W."/>
            <person name="Lam T.T.-Y."/>
            <person name="Chang Q."/>
            <person name="Ding S."/>
            <person name="Wang X."/>
            <person name="Zhu J."/>
            <person name="Ruan X."/>
            <person name="Zhao L."/>
            <person name="Wei J."/>
            <person name="Que T."/>
            <person name="Du C."/>
            <person name="Cheng J."/>
            <person name="Dai P."/>
            <person name="Han X."/>
            <person name="Huang E."/>
            <person name="Gao Y."/>
            <person name="Liu J."/>
            <person name="Shao H."/>
            <person name="Ye R."/>
            <person name="Li L."/>
            <person name="Wei W."/>
            <person name="Wang X."/>
            <person name="Wang C."/>
            <person name="Huo Q."/>
            <person name="Li W."/>
            <person name="Guo W."/>
            <person name="Chen H."/>
            <person name="Chen S."/>
            <person name="Zhou L."/>
            <person name="Zhou L."/>
            <person name="Ni X."/>
            <person name="Tian J."/>
            <person name="Zhou Y."/>
            <person name="Sheng Y."/>
            <person name="Liu T."/>
            <person name="Pan Y."/>
            <person name="Xia L."/>
            <person name="Li J."/>
            <person name="Zhao F."/>
            <person name="Cao W."/>
        </authorList>
    </citation>
    <scope>NUCLEOTIDE SEQUENCE</scope>
    <source>
        <strain evidence="2">Rsan-2018</strain>
        <tissue evidence="2">Larvae</tissue>
    </source>
</reference>
<accession>A0A9D4SVP8</accession>
<evidence type="ECO:0000256" key="1">
    <source>
        <dbReference type="SAM" id="MobiDB-lite"/>
    </source>
</evidence>
<feature type="region of interest" description="Disordered" evidence="1">
    <location>
        <begin position="21"/>
        <end position="62"/>
    </location>
</feature>
<proteinExistence type="predicted"/>
<organism evidence="2 3">
    <name type="scientific">Rhipicephalus sanguineus</name>
    <name type="common">Brown dog tick</name>
    <name type="synonym">Ixodes sanguineus</name>
    <dbReference type="NCBI Taxonomy" id="34632"/>
    <lineage>
        <taxon>Eukaryota</taxon>
        <taxon>Metazoa</taxon>
        <taxon>Ecdysozoa</taxon>
        <taxon>Arthropoda</taxon>
        <taxon>Chelicerata</taxon>
        <taxon>Arachnida</taxon>
        <taxon>Acari</taxon>
        <taxon>Parasitiformes</taxon>
        <taxon>Ixodida</taxon>
        <taxon>Ixodoidea</taxon>
        <taxon>Ixodidae</taxon>
        <taxon>Rhipicephalinae</taxon>
        <taxon>Rhipicephalus</taxon>
        <taxon>Rhipicephalus</taxon>
    </lineage>
</organism>
<reference evidence="2" key="1">
    <citation type="journal article" date="2020" name="Cell">
        <title>Large-Scale Comparative Analyses of Tick Genomes Elucidate Their Genetic Diversity and Vector Capacities.</title>
        <authorList>
            <consortium name="Tick Genome and Microbiome Consortium (TIGMIC)"/>
            <person name="Jia N."/>
            <person name="Wang J."/>
            <person name="Shi W."/>
            <person name="Du L."/>
            <person name="Sun Y."/>
            <person name="Zhan W."/>
            <person name="Jiang J.F."/>
            <person name="Wang Q."/>
            <person name="Zhang B."/>
            <person name="Ji P."/>
            <person name="Bell-Sakyi L."/>
            <person name="Cui X.M."/>
            <person name="Yuan T.T."/>
            <person name="Jiang B.G."/>
            <person name="Yang W.F."/>
            <person name="Lam T.T."/>
            <person name="Chang Q.C."/>
            <person name="Ding S.J."/>
            <person name="Wang X.J."/>
            <person name="Zhu J.G."/>
            <person name="Ruan X.D."/>
            <person name="Zhao L."/>
            <person name="Wei J.T."/>
            <person name="Ye R.Z."/>
            <person name="Que T.C."/>
            <person name="Du C.H."/>
            <person name="Zhou Y.H."/>
            <person name="Cheng J.X."/>
            <person name="Dai P.F."/>
            <person name="Guo W.B."/>
            <person name="Han X.H."/>
            <person name="Huang E.J."/>
            <person name="Li L.F."/>
            <person name="Wei W."/>
            <person name="Gao Y.C."/>
            <person name="Liu J.Z."/>
            <person name="Shao H.Z."/>
            <person name="Wang X."/>
            <person name="Wang C.C."/>
            <person name="Yang T.C."/>
            <person name="Huo Q.B."/>
            <person name="Li W."/>
            <person name="Chen H.Y."/>
            <person name="Chen S.E."/>
            <person name="Zhou L.G."/>
            <person name="Ni X.B."/>
            <person name="Tian J.H."/>
            <person name="Sheng Y."/>
            <person name="Liu T."/>
            <person name="Pan Y.S."/>
            <person name="Xia L.Y."/>
            <person name="Li J."/>
            <person name="Zhao F."/>
            <person name="Cao W.C."/>
        </authorList>
    </citation>
    <scope>NUCLEOTIDE SEQUENCE</scope>
    <source>
        <strain evidence="2">Rsan-2018</strain>
    </source>
</reference>
<evidence type="ECO:0000313" key="3">
    <source>
        <dbReference type="Proteomes" id="UP000821837"/>
    </source>
</evidence>